<dbReference type="STRING" id="426702.SAMN04488099_1212"/>
<dbReference type="EMBL" id="FNZU01000021">
    <property type="protein sequence ID" value="SEL35250.1"/>
    <property type="molecule type" value="Genomic_DNA"/>
</dbReference>
<dbReference type="Proteomes" id="UP000199081">
    <property type="component" value="Unassembled WGS sequence"/>
</dbReference>
<proteinExistence type="predicted"/>
<evidence type="ECO:0000313" key="1">
    <source>
        <dbReference type="EMBL" id="SEL35250.1"/>
    </source>
</evidence>
<dbReference type="RefSeq" id="WP_091482972.1">
    <property type="nucleotide sequence ID" value="NZ_BJYC01000025.1"/>
</dbReference>
<protein>
    <recommendedName>
        <fullName evidence="3">DUF3221 domain-containing protein</fullName>
    </recommendedName>
</protein>
<dbReference type="PROSITE" id="PS51257">
    <property type="entry name" value="PROKAR_LIPOPROTEIN"/>
    <property type="match status" value="1"/>
</dbReference>
<name>A0A1H7PHJ4_9LACT</name>
<evidence type="ECO:0008006" key="3">
    <source>
        <dbReference type="Google" id="ProtNLM"/>
    </source>
</evidence>
<accession>A0A1H7PHJ4</accession>
<evidence type="ECO:0000313" key="2">
    <source>
        <dbReference type="Proteomes" id="UP000199081"/>
    </source>
</evidence>
<reference evidence="2" key="1">
    <citation type="submission" date="2016-10" db="EMBL/GenBank/DDBJ databases">
        <authorList>
            <person name="Varghese N."/>
            <person name="Submissions S."/>
        </authorList>
    </citation>
    <scope>NUCLEOTIDE SEQUENCE [LARGE SCALE GENOMIC DNA]</scope>
    <source>
        <strain evidence="2">DSM 19183</strain>
    </source>
</reference>
<keyword evidence="2" id="KW-1185">Reference proteome</keyword>
<dbReference type="AlphaFoldDB" id="A0A1H7PHJ4"/>
<organism evidence="1 2">
    <name type="scientific">Alkalibacterium pelagium</name>
    <dbReference type="NCBI Taxonomy" id="426702"/>
    <lineage>
        <taxon>Bacteria</taxon>
        <taxon>Bacillati</taxon>
        <taxon>Bacillota</taxon>
        <taxon>Bacilli</taxon>
        <taxon>Lactobacillales</taxon>
        <taxon>Carnobacteriaceae</taxon>
        <taxon>Alkalibacterium</taxon>
    </lineage>
</organism>
<sequence>MKAKIGTSLILLSLLVLTGCLTIAGLIRGEPDISGYIMDEGVHEILVVSTEPADYSETGGTEEFYDAVWVSRVTESTEIGDYVEVWFDGGVETSYPAQAAMEKLEIIEPDQPQGADLTESEALRKALAQEPFEEEVLTVMSLSYDESVDEWTVELRNTNSYEDTTIEVEDE</sequence>
<gene>
    <name evidence="1" type="ORF">SAMN04488099_1212</name>
</gene>
<dbReference type="InterPro" id="IPR021598">
    <property type="entry name" value="DUF3221"/>
</dbReference>
<dbReference type="Pfam" id="PF11518">
    <property type="entry name" value="DUF3221"/>
    <property type="match status" value="1"/>
</dbReference>